<organism evidence="2">
    <name type="scientific">Anguilla anguilla</name>
    <name type="common">European freshwater eel</name>
    <name type="synonym">Muraena anguilla</name>
    <dbReference type="NCBI Taxonomy" id="7936"/>
    <lineage>
        <taxon>Eukaryota</taxon>
        <taxon>Metazoa</taxon>
        <taxon>Chordata</taxon>
        <taxon>Craniata</taxon>
        <taxon>Vertebrata</taxon>
        <taxon>Euteleostomi</taxon>
        <taxon>Actinopterygii</taxon>
        <taxon>Neopterygii</taxon>
        <taxon>Teleostei</taxon>
        <taxon>Anguilliformes</taxon>
        <taxon>Anguillidae</taxon>
        <taxon>Anguilla</taxon>
    </lineage>
</organism>
<sequence length="61" mass="6910">MKKRKKKKAQRSDALTQQTGVPGISRLVLSVTEQTTLSSEEKRRLVNPPESRFVKKASCRP</sequence>
<reference evidence="2" key="1">
    <citation type="submission" date="2014-11" db="EMBL/GenBank/DDBJ databases">
        <authorList>
            <person name="Amaro Gonzalez C."/>
        </authorList>
    </citation>
    <scope>NUCLEOTIDE SEQUENCE</scope>
</reference>
<proteinExistence type="predicted"/>
<feature type="region of interest" description="Disordered" evidence="1">
    <location>
        <begin position="1"/>
        <end position="61"/>
    </location>
</feature>
<dbReference type="AlphaFoldDB" id="A0A0E9W8R4"/>
<dbReference type="EMBL" id="GBXM01021818">
    <property type="protein sequence ID" value="JAH86759.1"/>
    <property type="molecule type" value="Transcribed_RNA"/>
</dbReference>
<accession>A0A0E9W8R4</accession>
<reference evidence="2" key="2">
    <citation type="journal article" date="2015" name="Fish Shellfish Immunol.">
        <title>Early steps in the European eel (Anguilla anguilla)-Vibrio vulnificus interaction in the gills: Role of the RtxA13 toxin.</title>
        <authorList>
            <person name="Callol A."/>
            <person name="Pajuelo D."/>
            <person name="Ebbesson L."/>
            <person name="Teles M."/>
            <person name="MacKenzie S."/>
            <person name="Amaro C."/>
        </authorList>
    </citation>
    <scope>NUCLEOTIDE SEQUENCE</scope>
</reference>
<protein>
    <submittedName>
        <fullName evidence="2">Uncharacterized protein</fullName>
    </submittedName>
</protein>
<name>A0A0E9W8R4_ANGAN</name>
<evidence type="ECO:0000313" key="2">
    <source>
        <dbReference type="EMBL" id="JAH86759.1"/>
    </source>
</evidence>
<evidence type="ECO:0000256" key="1">
    <source>
        <dbReference type="SAM" id="MobiDB-lite"/>
    </source>
</evidence>